<dbReference type="Proteomes" id="UP000619293">
    <property type="component" value="Unassembled WGS sequence"/>
</dbReference>
<name>A0A8J3NPB6_9ACTN</name>
<dbReference type="AlphaFoldDB" id="A0A8J3NPB6"/>
<proteinExistence type="predicted"/>
<evidence type="ECO:0000313" key="1">
    <source>
        <dbReference type="EMBL" id="GIF87775.1"/>
    </source>
</evidence>
<protein>
    <submittedName>
        <fullName evidence="1">Uncharacterized protein</fullName>
    </submittedName>
</protein>
<organism evidence="1 2">
    <name type="scientific">Catellatospora chokoriensis</name>
    <dbReference type="NCBI Taxonomy" id="310353"/>
    <lineage>
        <taxon>Bacteria</taxon>
        <taxon>Bacillati</taxon>
        <taxon>Actinomycetota</taxon>
        <taxon>Actinomycetes</taxon>
        <taxon>Micromonosporales</taxon>
        <taxon>Micromonosporaceae</taxon>
        <taxon>Catellatospora</taxon>
    </lineage>
</organism>
<evidence type="ECO:0000313" key="2">
    <source>
        <dbReference type="Proteomes" id="UP000619293"/>
    </source>
</evidence>
<dbReference type="EMBL" id="BONG01000005">
    <property type="protein sequence ID" value="GIF87775.1"/>
    <property type="molecule type" value="Genomic_DNA"/>
</dbReference>
<gene>
    <name evidence="1" type="ORF">Cch02nite_12190</name>
</gene>
<reference evidence="1 2" key="1">
    <citation type="submission" date="2021-01" db="EMBL/GenBank/DDBJ databases">
        <title>Whole genome shotgun sequence of Catellatospora chokoriensis NBRC 107358.</title>
        <authorList>
            <person name="Komaki H."/>
            <person name="Tamura T."/>
        </authorList>
    </citation>
    <scope>NUCLEOTIDE SEQUENCE [LARGE SCALE GENOMIC DNA]</scope>
    <source>
        <strain evidence="1 2">NBRC 107358</strain>
    </source>
</reference>
<accession>A0A8J3NPB6</accession>
<keyword evidence="2" id="KW-1185">Reference proteome</keyword>
<dbReference type="RefSeq" id="WP_239120333.1">
    <property type="nucleotide sequence ID" value="NZ_BAAALB010000007.1"/>
</dbReference>
<sequence>MPDNSAPIAKAGVATVDKAGILAALREKGQDGRADFVDRQLPEIIDVASNAGLLRTLGLDVADLTP</sequence>
<comment type="caution">
    <text evidence="1">The sequence shown here is derived from an EMBL/GenBank/DDBJ whole genome shotgun (WGS) entry which is preliminary data.</text>
</comment>